<sequence length="445" mass="48867">MKKWASTTAGISSASPQACCSLRVVSARHQSPSVNMWRIAVASVALPVACLALRDATGPTRPLAFGPDGTFQISILDDLHYGEAASSYGPIQDALTTKTIANLLADEPQTDFVVINGDLISRDNIFLDNTTHYIDQLVQPILDRNLTWATLHGNHDPGYNRSVEAMLAREQRWPNSRTRSMVPDPERVGITNYYLPIYPVDCPTGCGCAPALLLWFFDSRSGFEYQKLGPDGKRIARPNWVDADVVDWFLAENQRIVTKFNKTIPSLSFVHIPFDAFSAVQDGPGIDPQRQPGINDMVVTGQAIGYCPDGVNNGTCAYGGQDIPFMKAVTSTPGMLGLFTAHQHGDSWCYKWTADALPDYPVQPEGDGLNICFGQRTGYGGNGNWERGSRQVLLRQNQLALGELETWIRLESGEVVGAVSLNGTYGQDIYPVSPNRETFCRECNK</sequence>
<dbReference type="InterPro" id="IPR029052">
    <property type="entry name" value="Metallo-depent_PP-like"/>
</dbReference>
<proteinExistence type="predicted"/>
<dbReference type="PANTHER" id="PTHR32440">
    <property type="entry name" value="PHOSPHATASE DCR2-RELATED-RELATED"/>
    <property type="match status" value="1"/>
</dbReference>
<gene>
    <name evidence="2" type="ORF">BN1723_010177</name>
</gene>
<dbReference type="GO" id="GO:0016788">
    <property type="term" value="F:hydrolase activity, acting on ester bonds"/>
    <property type="evidence" value="ECO:0007669"/>
    <property type="project" value="TreeGrafter"/>
</dbReference>
<protein>
    <recommendedName>
        <fullName evidence="1">Calcineurin-like phosphoesterase domain-containing protein</fullName>
    </recommendedName>
</protein>
<dbReference type="SUPFAM" id="SSF56300">
    <property type="entry name" value="Metallo-dependent phosphatases"/>
    <property type="match status" value="1"/>
</dbReference>
<dbReference type="CDD" id="cd07383">
    <property type="entry name" value="MPP_Dcr2"/>
    <property type="match status" value="1"/>
</dbReference>
<dbReference type="GO" id="GO:0005737">
    <property type="term" value="C:cytoplasm"/>
    <property type="evidence" value="ECO:0007669"/>
    <property type="project" value="TreeGrafter"/>
</dbReference>
<dbReference type="Pfam" id="PF00149">
    <property type="entry name" value="Metallophos"/>
    <property type="match status" value="1"/>
</dbReference>
<dbReference type="EMBL" id="CVQI01004558">
    <property type="protein sequence ID" value="CRK13962.1"/>
    <property type="molecule type" value="Genomic_DNA"/>
</dbReference>
<organism evidence="2 3">
    <name type="scientific">Verticillium longisporum</name>
    <name type="common">Verticillium dahliae var. longisporum</name>
    <dbReference type="NCBI Taxonomy" id="100787"/>
    <lineage>
        <taxon>Eukaryota</taxon>
        <taxon>Fungi</taxon>
        <taxon>Dikarya</taxon>
        <taxon>Ascomycota</taxon>
        <taxon>Pezizomycotina</taxon>
        <taxon>Sordariomycetes</taxon>
        <taxon>Hypocreomycetidae</taxon>
        <taxon>Glomerellales</taxon>
        <taxon>Plectosphaerellaceae</taxon>
        <taxon>Verticillium</taxon>
    </lineage>
</organism>
<dbReference type="InterPro" id="IPR004843">
    <property type="entry name" value="Calcineurin-like_PHP"/>
</dbReference>
<dbReference type="AlphaFoldDB" id="A0A0G4KW31"/>
<accession>A0A0G4KW31</accession>
<evidence type="ECO:0000259" key="1">
    <source>
        <dbReference type="Pfam" id="PF00149"/>
    </source>
</evidence>
<dbReference type="PANTHER" id="PTHR32440:SF11">
    <property type="entry name" value="METALLOPHOSPHOESTERASE DOMAIN-CONTAINING PROTEIN"/>
    <property type="match status" value="1"/>
</dbReference>
<dbReference type="Gene3D" id="3.60.21.10">
    <property type="match status" value="1"/>
</dbReference>
<evidence type="ECO:0000313" key="2">
    <source>
        <dbReference type="EMBL" id="CRK13962.1"/>
    </source>
</evidence>
<reference evidence="3" key="1">
    <citation type="submission" date="2015-05" db="EMBL/GenBank/DDBJ databases">
        <authorList>
            <person name="Fogelqvist Johan"/>
        </authorList>
    </citation>
    <scope>NUCLEOTIDE SEQUENCE [LARGE SCALE GENOMIC DNA]</scope>
</reference>
<dbReference type="Proteomes" id="UP000045706">
    <property type="component" value="Unassembled WGS sequence"/>
</dbReference>
<evidence type="ECO:0000313" key="3">
    <source>
        <dbReference type="Proteomes" id="UP000045706"/>
    </source>
</evidence>
<name>A0A0G4KW31_VERLO</name>
<feature type="domain" description="Calcineurin-like phosphoesterase" evidence="1">
    <location>
        <begin position="78"/>
        <end position="173"/>
    </location>
</feature>